<sequence>MAREKPLDLPPPHTEAWDWQLHAACRTADVNIFYTDDAPEPAKRVCARCPVLTSCRDHAITSHEPHGVWGGLTPGERMEYRWAHRRNLSNRRTA</sequence>
<evidence type="ECO:0000256" key="7">
    <source>
        <dbReference type="ARBA" id="ARBA00023015"/>
    </source>
</evidence>
<comment type="caution">
    <text evidence="13">The sequence shown here is derived from an EMBL/GenBank/DDBJ whole genome shotgun (WGS) entry which is preliminary data.</text>
</comment>
<evidence type="ECO:0000256" key="5">
    <source>
        <dbReference type="ARBA" id="ARBA00023004"/>
    </source>
</evidence>
<keyword evidence="3 11" id="KW-0004">4Fe-4S</keyword>
<feature type="binding site" evidence="11">
    <location>
        <position position="55"/>
    </location>
    <ligand>
        <name>[4Fe-4S] cluster</name>
        <dbReference type="ChEBI" id="CHEBI:49883"/>
    </ligand>
</feature>
<evidence type="ECO:0000259" key="12">
    <source>
        <dbReference type="PROSITE" id="PS51674"/>
    </source>
</evidence>
<feature type="domain" description="4Fe-4S Wbl-type" evidence="12">
    <location>
        <begin position="24"/>
        <end position="79"/>
    </location>
</feature>
<feature type="binding site" evidence="11">
    <location>
        <position position="25"/>
    </location>
    <ligand>
        <name>[4Fe-4S] cluster</name>
        <dbReference type="ChEBI" id="CHEBI:49883"/>
    </ligand>
</feature>
<feature type="binding site" evidence="11">
    <location>
        <position position="49"/>
    </location>
    <ligand>
        <name>[4Fe-4S] cluster</name>
        <dbReference type="ChEBI" id="CHEBI:49883"/>
    </ligand>
</feature>
<gene>
    <name evidence="11" type="primary">whiB</name>
    <name evidence="13" type="ORF">J2W56_000647</name>
</gene>
<comment type="similarity">
    <text evidence="2 11">Belongs to the WhiB family.</text>
</comment>
<dbReference type="PANTHER" id="PTHR38839">
    <property type="entry name" value="TRANSCRIPTIONAL REGULATOR WHID-RELATED"/>
    <property type="match status" value="1"/>
</dbReference>
<dbReference type="Pfam" id="PF02467">
    <property type="entry name" value="Whib"/>
    <property type="match status" value="1"/>
</dbReference>
<comment type="PTM">
    <text evidence="11">Upon Fe-S cluster removal intramolecular disulfide bonds are formed.</text>
</comment>
<reference evidence="13 14" key="1">
    <citation type="submission" date="2023-07" db="EMBL/GenBank/DDBJ databases">
        <title>Sorghum-associated microbial communities from plants grown in Nebraska, USA.</title>
        <authorList>
            <person name="Schachtman D."/>
        </authorList>
    </citation>
    <scope>NUCLEOTIDE SEQUENCE [LARGE SCALE GENOMIC DNA]</scope>
    <source>
        <strain evidence="13 14">4272</strain>
    </source>
</reference>
<evidence type="ECO:0000256" key="11">
    <source>
        <dbReference type="HAMAP-Rule" id="MF_01479"/>
    </source>
</evidence>
<comment type="PTM">
    <text evidence="11">The Fe-S cluster can be nitrosylated by nitric oxide (NO).</text>
</comment>
<comment type="subcellular location">
    <subcellularLocation>
        <location evidence="1 11">Cytoplasm</location>
    </subcellularLocation>
</comment>
<evidence type="ECO:0000313" key="13">
    <source>
        <dbReference type="EMBL" id="MDR7166929.1"/>
    </source>
</evidence>
<comment type="function">
    <text evidence="11">Acts as a transcriptional regulator. Probably redox-responsive. The apo- but not holo-form probably binds DNA.</text>
</comment>
<evidence type="ECO:0000256" key="8">
    <source>
        <dbReference type="ARBA" id="ARBA00023125"/>
    </source>
</evidence>
<comment type="cofactor">
    <cofactor evidence="11">
        <name>[4Fe-4S] cluster</name>
        <dbReference type="ChEBI" id="CHEBI:49883"/>
    </cofactor>
    <text evidence="11">Binds 1 [4Fe-4S] cluster per subunit. Following nitrosylation of the [4Fe-4S] cluster binds 1 [4Fe-8(NO)] cluster per subunit.</text>
</comment>
<dbReference type="InterPro" id="IPR034768">
    <property type="entry name" value="4FE4S_WBL"/>
</dbReference>
<evidence type="ECO:0000313" key="14">
    <source>
        <dbReference type="Proteomes" id="UP001251217"/>
    </source>
</evidence>
<dbReference type="PROSITE" id="PS51674">
    <property type="entry name" value="4FE4S_WBL"/>
    <property type="match status" value="1"/>
</dbReference>
<evidence type="ECO:0000256" key="9">
    <source>
        <dbReference type="ARBA" id="ARBA00023157"/>
    </source>
</evidence>
<keyword evidence="9 11" id="KW-1015">Disulfide bond</keyword>
<accession>A0ABU1X8Y6</accession>
<dbReference type="InterPro" id="IPR003482">
    <property type="entry name" value="Whib"/>
</dbReference>
<keyword evidence="4 11" id="KW-0479">Metal-binding</keyword>
<dbReference type="Proteomes" id="UP001251217">
    <property type="component" value="Unassembled WGS sequence"/>
</dbReference>
<keyword evidence="11" id="KW-0963">Cytoplasm</keyword>
<dbReference type="HAMAP" id="MF_01479">
    <property type="entry name" value="WhiB"/>
    <property type="match status" value="1"/>
</dbReference>
<evidence type="ECO:0000256" key="2">
    <source>
        <dbReference type="ARBA" id="ARBA00006597"/>
    </source>
</evidence>
<protein>
    <recommendedName>
        <fullName evidence="11">Transcriptional regulator WhiB</fullName>
    </recommendedName>
</protein>
<evidence type="ECO:0000256" key="1">
    <source>
        <dbReference type="ARBA" id="ARBA00004496"/>
    </source>
</evidence>
<dbReference type="EMBL" id="JAVDWW010000001">
    <property type="protein sequence ID" value="MDR7166929.1"/>
    <property type="molecule type" value="Genomic_DNA"/>
</dbReference>
<keyword evidence="10 11" id="KW-0804">Transcription</keyword>
<keyword evidence="7 11" id="KW-0805">Transcription regulation</keyword>
<feature type="binding site" evidence="11">
    <location>
        <position position="46"/>
    </location>
    <ligand>
        <name>[4Fe-4S] cluster</name>
        <dbReference type="ChEBI" id="CHEBI:49883"/>
    </ligand>
</feature>
<organism evidence="13 14">
    <name type="scientific">Nocardia kruczakiae</name>
    <dbReference type="NCBI Taxonomy" id="261477"/>
    <lineage>
        <taxon>Bacteria</taxon>
        <taxon>Bacillati</taxon>
        <taxon>Actinomycetota</taxon>
        <taxon>Actinomycetes</taxon>
        <taxon>Mycobacteriales</taxon>
        <taxon>Nocardiaceae</taxon>
        <taxon>Nocardia</taxon>
    </lineage>
</organism>
<keyword evidence="6 11" id="KW-0411">Iron-sulfur</keyword>
<proteinExistence type="inferred from homology"/>
<name>A0ABU1X8Y6_9NOCA</name>
<evidence type="ECO:0000256" key="3">
    <source>
        <dbReference type="ARBA" id="ARBA00022485"/>
    </source>
</evidence>
<evidence type="ECO:0000256" key="4">
    <source>
        <dbReference type="ARBA" id="ARBA00022723"/>
    </source>
</evidence>
<keyword evidence="5 11" id="KW-0408">Iron</keyword>
<keyword evidence="14" id="KW-1185">Reference proteome</keyword>
<evidence type="ECO:0000256" key="10">
    <source>
        <dbReference type="ARBA" id="ARBA00023163"/>
    </source>
</evidence>
<keyword evidence="8 11" id="KW-0238">DNA-binding</keyword>
<evidence type="ECO:0000256" key="6">
    <source>
        <dbReference type="ARBA" id="ARBA00023014"/>
    </source>
</evidence>